<evidence type="ECO:0000256" key="3">
    <source>
        <dbReference type="ARBA" id="ARBA00022801"/>
    </source>
</evidence>
<dbReference type="PANTHER" id="PTHR47053:SF1">
    <property type="entry name" value="MUREIN DD-ENDOPEPTIDASE MEPH-RELATED"/>
    <property type="match status" value="1"/>
</dbReference>
<dbReference type="SUPFAM" id="SSF54001">
    <property type="entry name" value="Cysteine proteinases"/>
    <property type="match status" value="1"/>
</dbReference>
<sequence length="314" mass="33171">MQQNAAPLPATTGLLSTTDAEPVTRFGLNGPLPAYDKRITPARGDLADIGLAGKIFASSYVAAVPHHCVMASAMLHKTASQTAEAVSQLRLGDGFAVLEMAGGWCWGYCLDDGYCGYVELSALARGTVAATHSVSARATLIFSEPDFKAPVVMRPAMGSQLSIAGEEGAFSKCEHGYLPSHHLAAIGTAGEDIATIAETLIDAPYLWGGRGGDGLDCSGLVQLVLMLKGVTSPRDSDQQEAALGKALEEDAPLQRNDLVFFPHHVGIMLDGEHIIHANSTAMCVSVDRLEDVVARPYTGGDNRPITARKRLTWA</sequence>
<keyword evidence="3" id="KW-0378">Hydrolase</keyword>
<keyword evidence="7" id="KW-1185">Reference proteome</keyword>
<dbReference type="Pfam" id="PF18348">
    <property type="entry name" value="SH3_16"/>
    <property type="match status" value="1"/>
</dbReference>
<comment type="similarity">
    <text evidence="1">Belongs to the peptidase C40 family.</text>
</comment>
<gene>
    <name evidence="6" type="ORF">RB602_11620</name>
</gene>
<dbReference type="EMBL" id="CP136594">
    <property type="protein sequence ID" value="WOE74492.1"/>
    <property type="molecule type" value="Genomic_DNA"/>
</dbReference>
<dbReference type="Pfam" id="PF00877">
    <property type="entry name" value="NLPC_P60"/>
    <property type="match status" value="1"/>
</dbReference>
<dbReference type="RefSeq" id="WP_317080746.1">
    <property type="nucleotide sequence ID" value="NZ_CP136594.1"/>
</dbReference>
<dbReference type="PANTHER" id="PTHR47053">
    <property type="entry name" value="MUREIN DD-ENDOPEPTIDASE MEPH-RELATED"/>
    <property type="match status" value="1"/>
</dbReference>
<name>A0AA97I039_9SPHN</name>
<accession>A0AA97I039</accession>
<evidence type="ECO:0000256" key="1">
    <source>
        <dbReference type="ARBA" id="ARBA00007074"/>
    </source>
</evidence>
<reference evidence="6 7" key="1">
    <citation type="submission" date="2023-10" db="EMBL/GenBank/DDBJ databases">
        <title>Complete genome sequence of a Sphingomonadaceae bacterium.</title>
        <authorList>
            <person name="Yan C."/>
        </authorList>
    </citation>
    <scope>NUCLEOTIDE SEQUENCE [LARGE SCALE GENOMIC DNA]</scope>
    <source>
        <strain evidence="6 7">SCSIO 66989</strain>
    </source>
</reference>
<dbReference type="Gene3D" id="3.90.1720.10">
    <property type="entry name" value="endopeptidase domain like (from Nostoc punctiforme)"/>
    <property type="match status" value="1"/>
</dbReference>
<dbReference type="PROSITE" id="PS51935">
    <property type="entry name" value="NLPC_P60"/>
    <property type="match status" value="1"/>
</dbReference>
<dbReference type="InterPro" id="IPR000064">
    <property type="entry name" value="NLP_P60_dom"/>
</dbReference>
<protein>
    <submittedName>
        <fullName evidence="6">C40 family peptidase</fullName>
    </submittedName>
</protein>
<organism evidence="6 7">
    <name type="scientific">Alterisphingorhabdus coralli</name>
    <dbReference type="NCBI Taxonomy" id="3071408"/>
    <lineage>
        <taxon>Bacteria</taxon>
        <taxon>Pseudomonadati</taxon>
        <taxon>Pseudomonadota</taxon>
        <taxon>Alphaproteobacteria</taxon>
        <taxon>Sphingomonadales</taxon>
        <taxon>Sphingomonadaceae</taxon>
        <taxon>Alterisphingorhabdus (ex Yan et al. 2024)</taxon>
    </lineage>
</organism>
<dbReference type="InterPro" id="IPR041382">
    <property type="entry name" value="SH3_16"/>
</dbReference>
<keyword evidence="2" id="KW-0645">Protease</keyword>
<proteinExistence type="inferred from homology"/>
<dbReference type="GO" id="GO:0006508">
    <property type="term" value="P:proteolysis"/>
    <property type="evidence" value="ECO:0007669"/>
    <property type="project" value="UniProtKB-KW"/>
</dbReference>
<evidence type="ECO:0000256" key="2">
    <source>
        <dbReference type="ARBA" id="ARBA00022670"/>
    </source>
</evidence>
<evidence type="ECO:0000259" key="5">
    <source>
        <dbReference type="PROSITE" id="PS51935"/>
    </source>
</evidence>
<feature type="domain" description="NlpC/P60" evidence="5">
    <location>
        <begin position="187"/>
        <end position="312"/>
    </location>
</feature>
<dbReference type="InterPro" id="IPR038765">
    <property type="entry name" value="Papain-like_cys_pep_sf"/>
</dbReference>
<keyword evidence="4" id="KW-0788">Thiol protease</keyword>
<evidence type="ECO:0000313" key="6">
    <source>
        <dbReference type="EMBL" id="WOE74492.1"/>
    </source>
</evidence>
<dbReference type="KEGG" id="acoa:RB602_11620"/>
<evidence type="ECO:0000313" key="7">
    <source>
        <dbReference type="Proteomes" id="UP001302429"/>
    </source>
</evidence>
<dbReference type="AlphaFoldDB" id="A0AA97I039"/>
<evidence type="ECO:0000256" key="4">
    <source>
        <dbReference type="ARBA" id="ARBA00022807"/>
    </source>
</evidence>
<dbReference type="Proteomes" id="UP001302429">
    <property type="component" value="Chromosome"/>
</dbReference>
<dbReference type="InterPro" id="IPR051202">
    <property type="entry name" value="Peptidase_C40"/>
</dbReference>
<dbReference type="GO" id="GO:0008234">
    <property type="term" value="F:cysteine-type peptidase activity"/>
    <property type="evidence" value="ECO:0007669"/>
    <property type="project" value="UniProtKB-KW"/>
</dbReference>